<reference evidence="6 7" key="1">
    <citation type="submission" date="2020-06" db="EMBL/GenBank/DDBJ databases">
        <title>Actinomadura xiongansis sp. nov., isolated from soil of Baiyangdian.</title>
        <authorList>
            <person name="Zhang X."/>
        </authorList>
    </citation>
    <scope>NUCLEOTIDE SEQUENCE [LARGE SCALE GENOMIC DNA]</scope>
    <source>
        <strain evidence="6 7">HBUM206468</strain>
    </source>
</reference>
<dbReference type="EMBL" id="JABVEC010000058">
    <property type="protein sequence ID" value="MBC6471144.1"/>
    <property type="molecule type" value="Genomic_DNA"/>
</dbReference>
<comment type="caution">
    <text evidence="6">The sequence shown here is derived from an EMBL/GenBank/DDBJ whole genome shotgun (WGS) entry which is preliminary data.</text>
</comment>
<dbReference type="Proteomes" id="UP000805614">
    <property type="component" value="Unassembled WGS sequence"/>
</dbReference>
<evidence type="ECO:0000313" key="6">
    <source>
        <dbReference type="EMBL" id="MBC6471144.1"/>
    </source>
</evidence>
<evidence type="ECO:0000313" key="7">
    <source>
        <dbReference type="Proteomes" id="UP000805614"/>
    </source>
</evidence>
<evidence type="ECO:0000259" key="5">
    <source>
        <dbReference type="PROSITE" id="PS50931"/>
    </source>
</evidence>
<name>A0ABR7M244_9ACTN</name>
<evidence type="ECO:0000256" key="4">
    <source>
        <dbReference type="ARBA" id="ARBA00023163"/>
    </source>
</evidence>
<accession>A0ABR7M244</accession>
<sequence>MELDLGAVRAFVAVADDRHFGEAAVQLGVTQQAVSKRIAKLESDLGTTLFHRSRGGAELTGDGRSFLTHARALISLADQAVELQRSRRRSFRVDVLDTRLASIELVRTFHGTVDDVDIDIVTSAGLTTARTALARGSIDAFFGRVTGVLDDAIESTPAYLEPLHVLISRRHALAGRQRITMSELSGTTAWMPGNAPGTEWAEFYRLLSADFAVHIDTTGPDFGWEHFVERISGSDELFSLVGEKCRLPWHADTVQIPITDPTPVYPCSLLWNSQNRHPMLPLFIRHVESDYRPFDPRREWLPAADHAFFVAERTART</sequence>
<evidence type="ECO:0000256" key="1">
    <source>
        <dbReference type="ARBA" id="ARBA00009437"/>
    </source>
</evidence>
<organism evidence="6 7">
    <name type="scientific">Actinomadura alba</name>
    <dbReference type="NCBI Taxonomy" id="406431"/>
    <lineage>
        <taxon>Bacteria</taxon>
        <taxon>Bacillati</taxon>
        <taxon>Actinomycetota</taxon>
        <taxon>Actinomycetes</taxon>
        <taxon>Streptosporangiales</taxon>
        <taxon>Thermomonosporaceae</taxon>
        <taxon>Actinomadura</taxon>
    </lineage>
</organism>
<dbReference type="SUPFAM" id="SSF53850">
    <property type="entry name" value="Periplasmic binding protein-like II"/>
    <property type="match status" value="1"/>
</dbReference>
<dbReference type="Pfam" id="PF03466">
    <property type="entry name" value="LysR_substrate"/>
    <property type="match status" value="1"/>
</dbReference>
<proteinExistence type="inferred from homology"/>
<protein>
    <submittedName>
        <fullName evidence="6">LysR family transcriptional regulator</fullName>
    </submittedName>
</protein>
<keyword evidence="7" id="KW-1185">Reference proteome</keyword>
<dbReference type="Gene3D" id="1.10.10.10">
    <property type="entry name" value="Winged helix-like DNA-binding domain superfamily/Winged helix DNA-binding domain"/>
    <property type="match status" value="1"/>
</dbReference>
<dbReference type="InterPro" id="IPR000847">
    <property type="entry name" value="LysR_HTH_N"/>
</dbReference>
<dbReference type="PANTHER" id="PTHR30346:SF0">
    <property type="entry name" value="HCA OPERON TRANSCRIPTIONAL ACTIVATOR HCAR"/>
    <property type="match status" value="1"/>
</dbReference>
<dbReference type="RefSeq" id="WP_187248182.1">
    <property type="nucleotide sequence ID" value="NZ_BAAAOK010000022.1"/>
</dbReference>
<keyword evidence="2" id="KW-0805">Transcription regulation</keyword>
<gene>
    <name evidence="6" type="ORF">HKK74_37485</name>
</gene>
<dbReference type="SUPFAM" id="SSF46785">
    <property type="entry name" value="Winged helix' DNA-binding domain"/>
    <property type="match status" value="1"/>
</dbReference>
<dbReference type="PRINTS" id="PR00039">
    <property type="entry name" value="HTHLYSR"/>
</dbReference>
<evidence type="ECO:0000256" key="2">
    <source>
        <dbReference type="ARBA" id="ARBA00023015"/>
    </source>
</evidence>
<dbReference type="InterPro" id="IPR036388">
    <property type="entry name" value="WH-like_DNA-bd_sf"/>
</dbReference>
<feature type="domain" description="HTH lysR-type" evidence="5">
    <location>
        <begin position="3"/>
        <end position="60"/>
    </location>
</feature>
<dbReference type="PANTHER" id="PTHR30346">
    <property type="entry name" value="TRANSCRIPTIONAL DUAL REGULATOR HCAR-RELATED"/>
    <property type="match status" value="1"/>
</dbReference>
<dbReference type="InterPro" id="IPR036390">
    <property type="entry name" value="WH_DNA-bd_sf"/>
</dbReference>
<keyword evidence="3" id="KW-0238">DNA-binding</keyword>
<dbReference type="PROSITE" id="PS50931">
    <property type="entry name" value="HTH_LYSR"/>
    <property type="match status" value="1"/>
</dbReference>
<evidence type="ECO:0000256" key="3">
    <source>
        <dbReference type="ARBA" id="ARBA00023125"/>
    </source>
</evidence>
<dbReference type="InterPro" id="IPR005119">
    <property type="entry name" value="LysR_subst-bd"/>
</dbReference>
<dbReference type="Pfam" id="PF00126">
    <property type="entry name" value="HTH_1"/>
    <property type="match status" value="1"/>
</dbReference>
<keyword evidence="4" id="KW-0804">Transcription</keyword>
<dbReference type="Gene3D" id="3.40.190.10">
    <property type="entry name" value="Periplasmic binding protein-like II"/>
    <property type="match status" value="2"/>
</dbReference>
<comment type="similarity">
    <text evidence="1">Belongs to the LysR transcriptional regulatory family.</text>
</comment>